<comment type="caution">
    <text evidence="4">The sequence shown here is derived from an EMBL/GenBank/DDBJ whole genome shotgun (WGS) entry which is preliminary data.</text>
</comment>
<dbReference type="EMBL" id="SWFT01000064">
    <property type="protein sequence ID" value="KAA8904141.1"/>
    <property type="molecule type" value="Genomic_DNA"/>
</dbReference>
<dbReference type="VEuPathDB" id="FungiDB:DIURU_002093"/>
<dbReference type="PANTHER" id="PTHR46118">
    <property type="entry name" value="PROTEIN ABHD11"/>
    <property type="match status" value="1"/>
</dbReference>
<dbReference type="Proteomes" id="UP000449547">
    <property type="component" value="Unassembled WGS sequence"/>
</dbReference>
<dbReference type="GeneID" id="54780744"/>
<dbReference type="PANTHER" id="PTHR46118:SF4">
    <property type="entry name" value="PROTEIN ABHD11"/>
    <property type="match status" value="1"/>
</dbReference>
<dbReference type="Gene3D" id="3.40.50.1820">
    <property type="entry name" value="alpha/beta hydrolase"/>
    <property type="match status" value="1"/>
</dbReference>
<comment type="similarity">
    <text evidence="1">Belongs to the AB hydrolase superfamily.</text>
</comment>
<proteinExistence type="inferred from homology"/>
<dbReference type="SUPFAM" id="SSF53474">
    <property type="entry name" value="alpha/beta-Hydrolases"/>
    <property type="match status" value="1"/>
</dbReference>
<evidence type="ECO:0000259" key="3">
    <source>
        <dbReference type="Pfam" id="PF00561"/>
    </source>
</evidence>
<keyword evidence="5" id="KW-1185">Reference proteome</keyword>
<dbReference type="Pfam" id="PF00561">
    <property type="entry name" value="Abhydrolase_1"/>
    <property type="match status" value="1"/>
</dbReference>
<dbReference type="InterPro" id="IPR029058">
    <property type="entry name" value="AB_hydrolase_fold"/>
</dbReference>
<name>A0A642US00_DIURU</name>
<gene>
    <name evidence="4" type="ORF">DIURU_002093</name>
</gene>
<sequence length="306" mass="34286">MIGLRSVWRRSLSAAANDALSLEIPTVNLVSEKLAPADGGNPNHSPIVILHGLFGSKSNNRTVGKQLANRLSRNVYTLDLRNFGQSPHDPRLDIPSLAADVEHWCNTELTEEPGKPILLGHSMGAKTVMAIALRRPQLPKMVISVDSAPVNFANSGSSFSRYINQLRLATEKYKYTDIKDVDAKLAEVEPNKVIRQFLLMNMNRGKKDDPVTSKIPLDIIGNAVTKGLVSQWPYDFRQSRWTGPTLIVRGTQSEYVPDEVIADIGQFFPNFEIRDIDAGHWVISEQPQQFEDVVCEFIERHEDEEE</sequence>
<dbReference type="OrthoDB" id="8119704at2759"/>
<evidence type="ECO:0000313" key="5">
    <source>
        <dbReference type="Proteomes" id="UP000449547"/>
    </source>
</evidence>
<organism evidence="4 5">
    <name type="scientific">Diutina rugosa</name>
    <name type="common">Yeast</name>
    <name type="synonym">Candida rugosa</name>
    <dbReference type="NCBI Taxonomy" id="5481"/>
    <lineage>
        <taxon>Eukaryota</taxon>
        <taxon>Fungi</taxon>
        <taxon>Dikarya</taxon>
        <taxon>Ascomycota</taxon>
        <taxon>Saccharomycotina</taxon>
        <taxon>Pichiomycetes</taxon>
        <taxon>Debaryomycetaceae</taxon>
        <taxon>Diutina</taxon>
    </lineage>
</organism>
<reference evidence="4 5" key="1">
    <citation type="submission" date="2019-07" db="EMBL/GenBank/DDBJ databases">
        <title>Genome assembly of two rare yeast pathogens: Diutina rugosa and Trichomonascus ciferrii.</title>
        <authorList>
            <person name="Mixao V."/>
            <person name="Saus E."/>
            <person name="Hansen A."/>
            <person name="Lass-Flor C."/>
            <person name="Gabaldon T."/>
        </authorList>
    </citation>
    <scope>NUCLEOTIDE SEQUENCE [LARGE SCALE GENOMIC DNA]</scope>
    <source>
        <strain evidence="4 5">CBS 613</strain>
    </source>
</reference>
<evidence type="ECO:0000256" key="2">
    <source>
        <dbReference type="ARBA" id="ARBA00022801"/>
    </source>
</evidence>
<evidence type="ECO:0000313" key="4">
    <source>
        <dbReference type="EMBL" id="KAA8904141.1"/>
    </source>
</evidence>
<accession>A0A642US00</accession>
<keyword evidence="2" id="KW-0378">Hydrolase</keyword>
<evidence type="ECO:0000256" key="1">
    <source>
        <dbReference type="ARBA" id="ARBA00008645"/>
    </source>
</evidence>
<dbReference type="RefSeq" id="XP_034013226.1">
    <property type="nucleotide sequence ID" value="XM_034154707.1"/>
</dbReference>
<dbReference type="OMA" id="FLGMSDN"/>
<dbReference type="GO" id="GO:0052689">
    <property type="term" value="F:carboxylic ester hydrolase activity"/>
    <property type="evidence" value="ECO:0007669"/>
    <property type="project" value="TreeGrafter"/>
</dbReference>
<dbReference type="InterPro" id="IPR000073">
    <property type="entry name" value="AB_hydrolase_1"/>
</dbReference>
<feature type="domain" description="AB hydrolase-1" evidence="3">
    <location>
        <begin position="46"/>
        <end position="285"/>
    </location>
</feature>
<dbReference type="AlphaFoldDB" id="A0A642US00"/>
<protein>
    <recommendedName>
        <fullName evidence="3">AB hydrolase-1 domain-containing protein</fullName>
    </recommendedName>
</protein>
<dbReference type="GO" id="GO:0005739">
    <property type="term" value="C:mitochondrion"/>
    <property type="evidence" value="ECO:0007669"/>
    <property type="project" value="TreeGrafter"/>
</dbReference>